<dbReference type="GO" id="GO:0009295">
    <property type="term" value="C:nucleoid"/>
    <property type="evidence" value="ECO:0007669"/>
    <property type="project" value="TreeGrafter"/>
</dbReference>
<evidence type="ECO:0000256" key="3">
    <source>
        <dbReference type="RuleBase" id="RU000524"/>
    </source>
</evidence>
<comment type="caution">
    <text evidence="2">Lacks conserved residue(s) required for the propagation of feature annotation.</text>
</comment>
<dbReference type="GO" id="GO:0006260">
    <property type="term" value="P:DNA replication"/>
    <property type="evidence" value="ECO:0007669"/>
    <property type="project" value="InterPro"/>
</dbReference>
<evidence type="ECO:0000313" key="5">
    <source>
        <dbReference type="Proteomes" id="UP000198650"/>
    </source>
</evidence>
<evidence type="ECO:0000256" key="1">
    <source>
        <dbReference type="ARBA" id="ARBA00023125"/>
    </source>
</evidence>
<dbReference type="PROSITE" id="PS50935">
    <property type="entry name" value="SSB"/>
    <property type="match status" value="1"/>
</dbReference>
<dbReference type="InterPro" id="IPR011344">
    <property type="entry name" value="ssDNA-bd"/>
</dbReference>
<dbReference type="Proteomes" id="UP000198650">
    <property type="component" value="Unassembled WGS sequence"/>
</dbReference>
<keyword evidence="1 2" id="KW-0238">DNA-binding</keyword>
<evidence type="ECO:0000256" key="2">
    <source>
        <dbReference type="HAMAP-Rule" id="MF_00984"/>
    </source>
</evidence>
<dbReference type="InterPro" id="IPR012340">
    <property type="entry name" value="NA-bd_OB-fold"/>
</dbReference>
<comment type="subunit">
    <text evidence="2">Homotetramer.</text>
</comment>
<name>A0A1I0TDY3_9BACL</name>
<gene>
    <name evidence="4" type="ORF">SAMN05192569_102345</name>
</gene>
<dbReference type="CDD" id="cd04496">
    <property type="entry name" value="SSB_OBF"/>
    <property type="match status" value="1"/>
</dbReference>
<reference evidence="5" key="1">
    <citation type="submission" date="2016-10" db="EMBL/GenBank/DDBJ databases">
        <authorList>
            <person name="Varghese N."/>
            <person name="Submissions S."/>
        </authorList>
    </citation>
    <scope>NUCLEOTIDE SEQUENCE [LARGE SCALE GENOMIC DNA]</scope>
    <source>
        <strain evidence="5">M1</strain>
    </source>
</reference>
<dbReference type="NCBIfam" id="TIGR00621">
    <property type="entry name" value="ssb"/>
    <property type="match status" value="1"/>
</dbReference>
<proteinExistence type="inferred from homology"/>
<dbReference type="Pfam" id="PF00436">
    <property type="entry name" value="SSB"/>
    <property type="match status" value="1"/>
</dbReference>
<dbReference type="STRING" id="186116.SAMN05192569_102345"/>
<keyword evidence="5" id="KW-1185">Reference proteome</keyword>
<dbReference type="PANTHER" id="PTHR10302:SF27">
    <property type="entry name" value="SINGLE-STRANDED DNA-BINDING PROTEIN"/>
    <property type="match status" value="1"/>
</dbReference>
<dbReference type="PANTHER" id="PTHR10302">
    <property type="entry name" value="SINGLE-STRANDED DNA-BINDING PROTEIN"/>
    <property type="match status" value="1"/>
</dbReference>
<dbReference type="SUPFAM" id="SSF50249">
    <property type="entry name" value="Nucleic acid-binding proteins"/>
    <property type="match status" value="1"/>
</dbReference>
<dbReference type="AlphaFoldDB" id="A0A1I0TDY3"/>
<dbReference type="Gene3D" id="2.40.50.140">
    <property type="entry name" value="Nucleic acid-binding proteins"/>
    <property type="match status" value="1"/>
</dbReference>
<organism evidence="4 5">
    <name type="scientific">Parageobacillus thermantarcticus</name>
    <dbReference type="NCBI Taxonomy" id="186116"/>
    <lineage>
        <taxon>Bacteria</taxon>
        <taxon>Bacillati</taxon>
        <taxon>Bacillota</taxon>
        <taxon>Bacilli</taxon>
        <taxon>Bacillales</taxon>
        <taxon>Anoxybacillaceae</taxon>
        <taxon>Parageobacillus</taxon>
    </lineage>
</organism>
<dbReference type="GO" id="GO:0003697">
    <property type="term" value="F:single-stranded DNA binding"/>
    <property type="evidence" value="ECO:0007669"/>
    <property type="project" value="UniProtKB-UniRule"/>
</dbReference>
<dbReference type="HAMAP" id="MF_00984">
    <property type="entry name" value="SSB"/>
    <property type="match status" value="1"/>
</dbReference>
<protein>
    <recommendedName>
        <fullName evidence="2 3">Single-stranded DNA-binding protein</fullName>
        <shortName evidence="2">SSB</shortName>
    </recommendedName>
</protein>
<dbReference type="InterPro" id="IPR000424">
    <property type="entry name" value="Primosome_PriB/ssb"/>
</dbReference>
<dbReference type="EMBL" id="FOJS01000023">
    <property type="protein sequence ID" value="SFA49985.1"/>
    <property type="molecule type" value="Genomic_DNA"/>
</dbReference>
<accession>A0A1I0TDY3</accession>
<evidence type="ECO:0000313" key="4">
    <source>
        <dbReference type="EMBL" id="SFA49985.1"/>
    </source>
</evidence>
<sequence length="167" mass="19114">MNFPVDFVPLMPHVDDIGEKNGTQKLKNGDFTRKIEVHYDEDARKRKEGLWQNMINQVVLVGRLTKDPELRYTADGAAVANITLAVTRNFRNAEGGIDTDFVQCTLWRKVAENTANYCRKGSIIGVMGRIQTRNYERKDGQRVFVTEVVAESVRFMGGKTYEWIEHS</sequence>